<name>A0A072TGF9_MEDTR</name>
<evidence type="ECO:0000313" key="3">
    <source>
        <dbReference type="Proteomes" id="UP000002051"/>
    </source>
</evidence>
<dbReference type="Proteomes" id="UP000002051">
    <property type="component" value="Unassembled WGS sequence"/>
</dbReference>
<sequence>MENKKWEELDFRASSTIHMSLAKNILVNVLATLSAKELWEKLEGAFEQHESFTISFHPDFRHLENLGVDLASSE</sequence>
<reference evidence="1 3" key="1">
    <citation type="journal article" date="2011" name="Nature">
        <title>The Medicago genome provides insight into the evolution of rhizobial symbioses.</title>
        <authorList>
            <person name="Young N.D."/>
            <person name="Debelle F."/>
            <person name="Oldroyd G.E."/>
            <person name="Geurts R."/>
            <person name="Cannon S.B."/>
            <person name="Udvardi M.K."/>
            <person name="Benedito V.A."/>
            <person name="Mayer K.F."/>
            <person name="Gouzy J."/>
            <person name="Schoof H."/>
            <person name="Van de Peer Y."/>
            <person name="Proost S."/>
            <person name="Cook D.R."/>
            <person name="Meyers B.C."/>
            <person name="Spannagl M."/>
            <person name="Cheung F."/>
            <person name="De Mita S."/>
            <person name="Krishnakumar V."/>
            <person name="Gundlach H."/>
            <person name="Zhou S."/>
            <person name="Mudge J."/>
            <person name="Bharti A.K."/>
            <person name="Murray J.D."/>
            <person name="Naoumkina M.A."/>
            <person name="Rosen B."/>
            <person name="Silverstein K.A."/>
            <person name="Tang H."/>
            <person name="Rombauts S."/>
            <person name="Zhao P.X."/>
            <person name="Zhou P."/>
            <person name="Barbe V."/>
            <person name="Bardou P."/>
            <person name="Bechner M."/>
            <person name="Bellec A."/>
            <person name="Berger A."/>
            <person name="Berges H."/>
            <person name="Bidwell S."/>
            <person name="Bisseling T."/>
            <person name="Choisne N."/>
            <person name="Couloux A."/>
            <person name="Denny R."/>
            <person name="Deshpande S."/>
            <person name="Dai X."/>
            <person name="Doyle J.J."/>
            <person name="Dudez A.M."/>
            <person name="Farmer A.D."/>
            <person name="Fouteau S."/>
            <person name="Franken C."/>
            <person name="Gibelin C."/>
            <person name="Gish J."/>
            <person name="Goldstein S."/>
            <person name="Gonzalez A.J."/>
            <person name="Green P.J."/>
            <person name="Hallab A."/>
            <person name="Hartog M."/>
            <person name="Hua A."/>
            <person name="Humphray S.J."/>
            <person name="Jeong D.H."/>
            <person name="Jing Y."/>
            <person name="Jocker A."/>
            <person name="Kenton S.M."/>
            <person name="Kim D.J."/>
            <person name="Klee K."/>
            <person name="Lai H."/>
            <person name="Lang C."/>
            <person name="Lin S."/>
            <person name="Macmil S.L."/>
            <person name="Magdelenat G."/>
            <person name="Matthews L."/>
            <person name="McCorrison J."/>
            <person name="Monaghan E.L."/>
            <person name="Mun J.H."/>
            <person name="Najar F.Z."/>
            <person name="Nicholson C."/>
            <person name="Noirot C."/>
            <person name="O'Bleness M."/>
            <person name="Paule C.R."/>
            <person name="Poulain J."/>
            <person name="Prion F."/>
            <person name="Qin B."/>
            <person name="Qu C."/>
            <person name="Retzel E.F."/>
            <person name="Riddle C."/>
            <person name="Sallet E."/>
            <person name="Samain S."/>
            <person name="Samson N."/>
            <person name="Sanders I."/>
            <person name="Saurat O."/>
            <person name="Scarpelli C."/>
            <person name="Schiex T."/>
            <person name="Segurens B."/>
            <person name="Severin A.J."/>
            <person name="Sherrier D.J."/>
            <person name="Shi R."/>
            <person name="Sims S."/>
            <person name="Singer S.R."/>
            <person name="Sinharoy S."/>
            <person name="Sterck L."/>
            <person name="Viollet A."/>
            <person name="Wang B.B."/>
            <person name="Wang K."/>
            <person name="Wang M."/>
            <person name="Wang X."/>
            <person name="Warfsmann J."/>
            <person name="Weissenbach J."/>
            <person name="White D.D."/>
            <person name="White J.D."/>
            <person name="Wiley G.B."/>
            <person name="Wincker P."/>
            <person name="Xing Y."/>
            <person name="Yang L."/>
            <person name="Yao Z."/>
            <person name="Ying F."/>
            <person name="Zhai J."/>
            <person name="Zhou L."/>
            <person name="Zuber A."/>
            <person name="Denarie J."/>
            <person name="Dixon R.A."/>
            <person name="May G.D."/>
            <person name="Schwartz D.C."/>
            <person name="Rogers J."/>
            <person name="Quetier F."/>
            <person name="Town C.D."/>
            <person name="Roe B.A."/>
        </authorList>
    </citation>
    <scope>NUCLEOTIDE SEQUENCE [LARGE SCALE GENOMIC DNA]</scope>
    <source>
        <strain evidence="1">A17</strain>
        <strain evidence="2 3">cv. Jemalong A17</strain>
    </source>
</reference>
<reference evidence="2" key="3">
    <citation type="submission" date="2015-06" db="UniProtKB">
        <authorList>
            <consortium name="EnsemblPlants"/>
        </authorList>
    </citation>
    <scope>IDENTIFICATION</scope>
    <source>
        <strain evidence="2">cv. Jemalong A17</strain>
    </source>
</reference>
<dbReference type="EnsemblPlants" id="KEH16073">
    <property type="protein sequence ID" value="KEH16073"/>
    <property type="gene ID" value="MTR_0343s0040"/>
</dbReference>
<evidence type="ECO:0000313" key="1">
    <source>
        <dbReference type="EMBL" id="KEH16073.1"/>
    </source>
</evidence>
<reference evidence="1 3" key="2">
    <citation type="journal article" date="2014" name="BMC Genomics">
        <title>An improved genome release (version Mt4.0) for the model legume Medicago truncatula.</title>
        <authorList>
            <person name="Tang H."/>
            <person name="Krishnakumar V."/>
            <person name="Bidwell S."/>
            <person name="Rosen B."/>
            <person name="Chan A."/>
            <person name="Zhou S."/>
            <person name="Gentzbittel L."/>
            <person name="Childs K.L."/>
            <person name="Yandell M."/>
            <person name="Gundlach H."/>
            <person name="Mayer K.F."/>
            <person name="Schwartz D.C."/>
            <person name="Town C.D."/>
        </authorList>
    </citation>
    <scope>GENOME REANNOTATION</scope>
    <source>
        <strain evidence="1">A17</strain>
        <strain evidence="2 3">cv. Jemalong A17</strain>
    </source>
</reference>
<dbReference type="HOGENOM" id="CLU_2691561_0_0_1"/>
<keyword evidence="3" id="KW-1185">Reference proteome</keyword>
<accession>A0A072TGF9</accession>
<dbReference type="AlphaFoldDB" id="A0A072TGF9"/>
<organism evidence="1 3">
    <name type="scientific">Medicago truncatula</name>
    <name type="common">Barrel medic</name>
    <name type="synonym">Medicago tribuloides</name>
    <dbReference type="NCBI Taxonomy" id="3880"/>
    <lineage>
        <taxon>Eukaryota</taxon>
        <taxon>Viridiplantae</taxon>
        <taxon>Streptophyta</taxon>
        <taxon>Embryophyta</taxon>
        <taxon>Tracheophyta</taxon>
        <taxon>Spermatophyta</taxon>
        <taxon>Magnoliopsida</taxon>
        <taxon>eudicotyledons</taxon>
        <taxon>Gunneridae</taxon>
        <taxon>Pentapetalae</taxon>
        <taxon>rosids</taxon>
        <taxon>fabids</taxon>
        <taxon>Fabales</taxon>
        <taxon>Fabaceae</taxon>
        <taxon>Papilionoideae</taxon>
        <taxon>50 kb inversion clade</taxon>
        <taxon>NPAAA clade</taxon>
        <taxon>Hologalegina</taxon>
        <taxon>IRL clade</taxon>
        <taxon>Trifolieae</taxon>
        <taxon>Medicago</taxon>
    </lineage>
</organism>
<dbReference type="EMBL" id="KL403068">
    <property type="protein sequence ID" value="KEH16073.1"/>
    <property type="molecule type" value="Genomic_DNA"/>
</dbReference>
<protein>
    <submittedName>
        <fullName evidence="1 2">Uncharacterized protein</fullName>
    </submittedName>
</protein>
<evidence type="ECO:0000313" key="2">
    <source>
        <dbReference type="EnsemblPlants" id="KEH16073"/>
    </source>
</evidence>
<gene>
    <name evidence="1" type="ORF">MTR_0343s0040</name>
</gene>
<proteinExistence type="predicted"/>